<dbReference type="GO" id="GO:0005886">
    <property type="term" value="C:plasma membrane"/>
    <property type="evidence" value="ECO:0007669"/>
    <property type="project" value="UniProtKB-SubCell"/>
</dbReference>
<reference evidence="9 11" key="1">
    <citation type="submission" date="2014-02" db="EMBL/GenBank/DDBJ databases">
        <title>Expanding our view of genomic diversity in Candidatus Accumulibacter clades.</title>
        <authorList>
            <person name="Skennerton C.T."/>
            <person name="Barr J.J."/>
            <person name="Slater F.R."/>
            <person name="Bond P.L."/>
            <person name="Tyson G.W."/>
        </authorList>
    </citation>
    <scope>NUCLEOTIDE SEQUENCE [LARGE SCALE GENOMIC DNA]</scope>
    <source>
        <strain evidence="11">SK-02</strain>
    </source>
</reference>
<dbReference type="AlphaFoldDB" id="A0A080ME39"/>
<dbReference type="GO" id="GO:1903785">
    <property type="term" value="P:L-valine transmembrane transport"/>
    <property type="evidence" value="ECO:0007669"/>
    <property type="project" value="TreeGrafter"/>
</dbReference>
<dbReference type="PANTHER" id="PTHR34979">
    <property type="entry name" value="INNER MEMBRANE PROTEIN YGAZ"/>
    <property type="match status" value="1"/>
</dbReference>
<organism evidence="9 11">
    <name type="scientific">Candidatus Accumulibacter cognatus</name>
    <dbReference type="NCBI Taxonomy" id="2954383"/>
    <lineage>
        <taxon>Bacteria</taxon>
        <taxon>Pseudomonadati</taxon>
        <taxon>Pseudomonadota</taxon>
        <taxon>Betaproteobacteria</taxon>
        <taxon>Candidatus Accumulibacter</taxon>
    </lineage>
</organism>
<comment type="similarity">
    <text evidence="2">Belongs to the AzlC family.</text>
</comment>
<dbReference type="EMBL" id="JDST02000084">
    <property type="protein sequence ID" value="KFB75489.1"/>
    <property type="molecule type" value="Genomic_DNA"/>
</dbReference>
<keyword evidence="4" id="KW-1003">Cell membrane</keyword>
<sequence>MYPFPDQAPVSLLERHFSHDFRAGAREGFVLFLPLSVGLVPWAIVTGVAMTSTGLSPLQAMGMNIIVFAGAAQLGTLPLIAAGASVWLMVAVALAINLRFVIFSAAIAQGFRGVGIRGRWVCGHLLTDGVFAVTLDKMLHTESRDWRLGYFLAPSLWSWVLWQGFALVGIGFAGQIPKSWSLEFMATIALMVLMIPMAKARPMLVSALVGGGTAVALSALPLRLGLFVGIVAGILAGFAAEHWHARRAGQ</sequence>
<keyword evidence="5 8" id="KW-0812">Transmembrane</keyword>
<dbReference type="Pfam" id="PF03591">
    <property type="entry name" value="AzlC"/>
    <property type="match status" value="1"/>
</dbReference>
<accession>A0A7D5NB48</accession>
<evidence type="ECO:0000256" key="6">
    <source>
        <dbReference type="ARBA" id="ARBA00022989"/>
    </source>
</evidence>
<protein>
    <submittedName>
        <fullName evidence="10">AzlC family ABC transporter permease</fullName>
    </submittedName>
    <submittedName>
        <fullName evidence="9">Inner membrane protein YgaZ</fullName>
    </submittedName>
</protein>
<feature type="transmembrane region" description="Helical" evidence="8">
    <location>
        <begin position="29"/>
        <end position="49"/>
    </location>
</feature>
<keyword evidence="11" id="KW-1185">Reference proteome</keyword>
<feature type="transmembrane region" description="Helical" evidence="8">
    <location>
        <begin position="179"/>
        <end position="196"/>
    </location>
</feature>
<dbReference type="PANTHER" id="PTHR34979:SF1">
    <property type="entry name" value="INNER MEMBRANE PROTEIN YGAZ"/>
    <property type="match status" value="1"/>
</dbReference>
<reference evidence="10" key="3">
    <citation type="submission" date="2020-06" db="EMBL/GenBank/DDBJ databases">
        <authorList>
            <person name="Arumugam K."/>
            <person name="Besarab I."/>
            <person name="Haryono M."/>
            <person name="Bagci C."/>
            <person name="Beier S."/>
            <person name="Buchfink B."/>
            <person name="Gorska A."/>
            <person name="Qiu G."/>
            <person name="Huson D.H."/>
            <person name="Williams R.B."/>
        </authorList>
    </citation>
    <scope>NUCLEOTIDE SEQUENCE</scope>
    <source>
        <strain evidence="10">SSA1</strain>
    </source>
</reference>
<evidence type="ECO:0000313" key="11">
    <source>
        <dbReference type="Proteomes" id="UP000021315"/>
    </source>
</evidence>
<evidence type="ECO:0000256" key="2">
    <source>
        <dbReference type="ARBA" id="ARBA00010735"/>
    </source>
</evidence>
<keyword evidence="3" id="KW-0813">Transport</keyword>
<keyword evidence="6 8" id="KW-1133">Transmembrane helix</keyword>
<evidence type="ECO:0000256" key="8">
    <source>
        <dbReference type="SAM" id="Phobius"/>
    </source>
</evidence>
<comment type="subcellular location">
    <subcellularLocation>
        <location evidence="1">Cell membrane</location>
        <topology evidence="1">Multi-pass membrane protein</topology>
    </subcellularLocation>
</comment>
<dbReference type="STRING" id="1453999.AW06_003482"/>
<name>A0A080ME39_9PROT</name>
<evidence type="ECO:0000256" key="1">
    <source>
        <dbReference type="ARBA" id="ARBA00004651"/>
    </source>
</evidence>
<accession>A0A080ME39</accession>
<feature type="transmembrane region" description="Helical" evidence="8">
    <location>
        <begin position="61"/>
        <end position="80"/>
    </location>
</feature>
<feature type="transmembrane region" description="Helical" evidence="8">
    <location>
        <begin position="148"/>
        <end position="173"/>
    </location>
</feature>
<dbReference type="Proteomes" id="UP000021315">
    <property type="component" value="Unassembled WGS sequence"/>
</dbReference>
<evidence type="ECO:0000256" key="7">
    <source>
        <dbReference type="ARBA" id="ARBA00023136"/>
    </source>
</evidence>
<dbReference type="Proteomes" id="UP000509684">
    <property type="component" value="Chromosome"/>
</dbReference>
<evidence type="ECO:0000256" key="3">
    <source>
        <dbReference type="ARBA" id="ARBA00022448"/>
    </source>
</evidence>
<evidence type="ECO:0000256" key="5">
    <source>
        <dbReference type="ARBA" id="ARBA00022692"/>
    </source>
</evidence>
<evidence type="ECO:0000256" key="4">
    <source>
        <dbReference type="ARBA" id="ARBA00022475"/>
    </source>
</evidence>
<dbReference type="InterPro" id="IPR011606">
    <property type="entry name" value="Brnchd-chn_aa_trnsp_permease"/>
</dbReference>
<proteinExistence type="inferred from homology"/>
<keyword evidence="7 8" id="KW-0472">Membrane</keyword>
<evidence type="ECO:0000313" key="12">
    <source>
        <dbReference type="Proteomes" id="UP000509684"/>
    </source>
</evidence>
<feature type="transmembrane region" description="Helical" evidence="8">
    <location>
        <begin position="86"/>
        <end position="108"/>
    </location>
</feature>
<evidence type="ECO:0000313" key="9">
    <source>
        <dbReference type="EMBL" id="KFB75489.1"/>
    </source>
</evidence>
<reference evidence="10 12" key="2">
    <citation type="journal article" date="2019" name="Microbiome">
        <title>Annotated bacterial chromosomes from frame-shift-corrected long-read metagenomic data.</title>
        <authorList>
            <person name="Arumugam K."/>
            <person name="Bagci C."/>
            <person name="Bessarab I."/>
            <person name="Beier S."/>
            <person name="Buchfink B."/>
            <person name="Gorska A."/>
            <person name="Qiu G."/>
            <person name="Huson D.H."/>
            <person name="Williams R.B.H."/>
        </authorList>
    </citation>
    <scope>NUCLEOTIDE SEQUENCE [LARGE SCALE GENOMIC DNA]</scope>
    <source>
        <strain evidence="10">SSA1</strain>
    </source>
</reference>
<feature type="transmembrane region" description="Helical" evidence="8">
    <location>
        <begin position="226"/>
        <end position="245"/>
    </location>
</feature>
<dbReference type="EMBL" id="CP058708">
    <property type="protein sequence ID" value="QLH50434.1"/>
    <property type="molecule type" value="Genomic_DNA"/>
</dbReference>
<gene>
    <name evidence="9" type="primary">ygaZ_2</name>
    <name evidence="9" type="ORF">AW06_003482</name>
    <name evidence="10" type="ORF">HWD57_12040</name>
</gene>
<dbReference type="KEGG" id="acog:HWD57_12040"/>
<evidence type="ECO:0000313" key="10">
    <source>
        <dbReference type="EMBL" id="QLH50434.1"/>
    </source>
</evidence>